<evidence type="ECO:0000313" key="8">
    <source>
        <dbReference type="EMBL" id="MBB4071366.1"/>
    </source>
</evidence>
<comment type="similarity">
    <text evidence="5">Belongs to the bacterial ribosomal protein bL25 family. CTC subfamily.</text>
</comment>
<dbReference type="EMBL" id="JACIFD010000005">
    <property type="protein sequence ID" value="MBB4071366.1"/>
    <property type="molecule type" value="Genomic_DNA"/>
</dbReference>
<dbReference type="PANTHER" id="PTHR33284:SF1">
    <property type="entry name" value="RIBOSOMAL PROTEIN L25_GLN-TRNA SYNTHETASE, ANTI-CODON-BINDING DOMAIN-CONTAINING PROTEIN"/>
    <property type="match status" value="1"/>
</dbReference>
<dbReference type="AlphaFoldDB" id="A0A840DQ92"/>
<dbReference type="GO" id="GO:0003735">
    <property type="term" value="F:structural constituent of ribosome"/>
    <property type="evidence" value="ECO:0007669"/>
    <property type="project" value="InterPro"/>
</dbReference>
<dbReference type="Gene3D" id="2.170.120.20">
    <property type="entry name" value="Ribosomal protein L25, beta domain"/>
    <property type="match status" value="1"/>
</dbReference>
<dbReference type="InterPro" id="IPR011035">
    <property type="entry name" value="Ribosomal_bL25/Gln-tRNA_synth"/>
</dbReference>
<comment type="subunit">
    <text evidence="5">Part of the 50S ribosomal subunit; part of the 5S rRNA/L5/L18/L25 subcomplex. Contacts the 5S rRNA. Binds to the 5S rRNA independently of L5 and L18.</text>
</comment>
<evidence type="ECO:0000259" key="7">
    <source>
        <dbReference type="Pfam" id="PF14693"/>
    </source>
</evidence>
<evidence type="ECO:0000259" key="6">
    <source>
        <dbReference type="Pfam" id="PF01386"/>
    </source>
</evidence>
<feature type="domain" description="Large ribosomal subunit protein bL25 beta" evidence="7">
    <location>
        <begin position="99"/>
        <end position="178"/>
    </location>
</feature>
<keyword evidence="3 5" id="KW-0689">Ribosomal protein</keyword>
<dbReference type="InterPro" id="IPR029751">
    <property type="entry name" value="Ribosomal_L25_dom"/>
</dbReference>
<evidence type="ECO:0000256" key="5">
    <source>
        <dbReference type="HAMAP-Rule" id="MF_01334"/>
    </source>
</evidence>
<dbReference type="GO" id="GO:0006412">
    <property type="term" value="P:translation"/>
    <property type="evidence" value="ECO:0007669"/>
    <property type="project" value="UniProtKB-UniRule"/>
</dbReference>
<dbReference type="InterPro" id="IPR020057">
    <property type="entry name" value="Ribosomal_bL25_b-dom"/>
</dbReference>
<dbReference type="Gene3D" id="2.40.240.10">
    <property type="entry name" value="Ribosomal Protein L25, Chain P"/>
    <property type="match status" value="1"/>
</dbReference>
<evidence type="ECO:0000256" key="3">
    <source>
        <dbReference type="ARBA" id="ARBA00022980"/>
    </source>
</evidence>
<protein>
    <recommendedName>
        <fullName evidence="5">Large ribosomal subunit protein bL25</fullName>
    </recommendedName>
    <alternativeName>
        <fullName evidence="5">General stress protein CTC</fullName>
    </alternativeName>
</protein>
<dbReference type="Pfam" id="PF01386">
    <property type="entry name" value="Ribosomal_L25p"/>
    <property type="match status" value="1"/>
</dbReference>
<dbReference type="PANTHER" id="PTHR33284">
    <property type="entry name" value="RIBOSOMAL PROTEIN L25/GLN-TRNA SYNTHETASE, ANTI-CODON-BINDING DOMAIN-CONTAINING PROTEIN"/>
    <property type="match status" value="1"/>
</dbReference>
<dbReference type="GO" id="GO:0008097">
    <property type="term" value="F:5S rRNA binding"/>
    <property type="evidence" value="ECO:0007669"/>
    <property type="project" value="InterPro"/>
</dbReference>
<dbReference type="InterPro" id="IPR020056">
    <property type="entry name" value="Rbsml_bL25/Gln-tRNA_synth_N"/>
</dbReference>
<dbReference type="RefSeq" id="WP_124825053.1">
    <property type="nucleotide sequence ID" value="NZ_JACIFD010000005.1"/>
</dbReference>
<accession>A0A840DQ92</accession>
<dbReference type="Pfam" id="PF14693">
    <property type="entry name" value="Ribosomal_TL5_C"/>
    <property type="match status" value="1"/>
</dbReference>
<dbReference type="NCBIfam" id="NF004131">
    <property type="entry name" value="PRK05618.2-1"/>
    <property type="match status" value="1"/>
</dbReference>
<proteinExistence type="inferred from homology"/>
<dbReference type="NCBIfam" id="TIGR00731">
    <property type="entry name" value="bL25_bact_ctc"/>
    <property type="match status" value="1"/>
</dbReference>
<dbReference type="InterPro" id="IPR001021">
    <property type="entry name" value="Ribosomal_bL25_long"/>
</dbReference>
<evidence type="ECO:0000256" key="1">
    <source>
        <dbReference type="ARBA" id="ARBA00022730"/>
    </source>
</evidence>
<evidence type="ECO:0000256" key="4">
    <source>
        <dbReference type="ARBA" id="ARBA00023274"/>
    </source>
</evidence>
<dbReference type="InterPro" id="IPR020930">
    <property type="entry name" value="Ribosomal_uL5_bac-type"/>
</dbReference>
<comment type="caution">
    <text evidence="8">The sequence shown here is derived from an EMBL/GenBank/DDBJ whole genome shotgun (WGS) entry which is preliminary data.</text>
</comment>
<dbReference type="InterPro" id="IPR037121">
    <property type="entry name" value="Ribosomal_bL25_C"/>
</dbReference>
<comment type="function">
    <text evidence="5">This is one of the proteins that binds to the 5S RNA in the ribosome where it forms part of the central protuberance.</text>
</comment>
<dbReference type="GO" id="GO:0022625">
    <property type="term" value="C:cytosolic large ribosomal subunit"/>
    <property type="evidence" value="ECO:0007669"/>
    <property type="project" value="TreeGrafter"/>
</dbReference>
<dbReference type="CDD" id="cd00495">
    <property type="entry name" value="Ribosomal_L25_TL5_CTC"/>
    <property type="match status" value="1"/>
</dbReference>
<gene>
    <name evidence="5" type="primary">rplY</name>
    <name evidence="5" type="synonym">ctc</name>
    <name evidence="8" type="ORF">F5897_000663</name>
</gene>
<evidence type="ECO:0000256" key="2">
    <source>
        <dbReference type="ARBA" id="ARBA00022884"/>
    </source>
</evidence>
<organism evidence="8 9">
    <name type="scientific">Canibacter oris</name>
    <dbReference type="NCBI Taxonomy" id="1365628"/>
    <lineage>
        <taxon>Bacteria</taxon>
        <taxon>Bacillati</taxon>
        <taxon>Actinomycetota</taxon>
        <taxon>Actinomycetes</taxon>
        <taxon>Micrococcales</taxon>
        <taxon>Microbacteriaceae</taxon>
        <taxon>Canibacter</taxon>
    </lineage>
</organism>
<name>A0A840DQ92_9MICO</name>
<feature type="domain" description="Large ribosomal subunit protein bL25 L25" evidence="6">
    <location>
        <begin position="7"/>
        <end position="91"/>
    </location>
</feature>
<reference evidence="8" key="1">
    <citation type="submission" date="2020-08" db="EMBL/GenBank/DDBJ databases">
        <title>Sequencing the genomes of 1000 actinobacteria strains.</title>
        <authorList>
            <person name="Klenk H.-P."/>
        </authorList>
    </citation>
    <scope>NUCLEOTIDE SEQUENCE [LARGE SCALE GENOMIC DNA]</scope>
    <source>
        <strain evidence="8">DSM 27064</strain>
    </source>
</reference>
<keyword evidence="9" id="KW-1185">Reference proteome</keyword>
<keyword evidence="2 5" id="KW-0694">RNA-binding</keyword>
<sequence>MSNATKLVAEARESFGKGVARKLRAVGKTPVVLYGHGIEPKHLTIETHPLSLVVRHANALVELDIAGETQLALVKDVQKDPVRQVIEHVDLLVVSKREKVEASIPVVVEGEPFSGTIALQEAASLLVTVPAVAIPEHIVVDVEGLTEGTQILAKDLKLDADVELAGDPEELVVHVAIPEMDAEMEAEEAAAEAAE</sequence>
<keyword evidence="4 5" id="KW-0687">Ribonucleoprotein</keyword>
<keyword evidence="1 5" id="KW-0699">rRNA-binding</keyword>
<dbReference type="SUPFAM" id="SSF50715">
    <property type="entry name" value="Ribosomal protein L25-like"/>
    <property type="match status" value="1"/>
</dbReference>
<evidence type="ECO:0000313" key="9">
    <source>
        <dbReference type="Proteomes" id="UP000571183"/>
    </source>
</evidence>
<dbReference type="Proteomes" id="UP000571183">
    <property type="component" value="Unassembled WGS sequence"/>
</dbReference>
<dbReference type="HAMAP" id="MF_01334">
    <property type="entry name" value="Ribosomal_bL25_CTC"/>
    <property type="match status" value="1"/>
</dbReference>